<proteinExistence type="predicted"/>
<comment type="caution">
    <text evidence="1">The sequence shown here is derived from an EMBL/GenBank/DDBJ whole genome shotgun (WGS) entry which is preliminary data.</text>
</comment>
<evidence type="ECO:0000313" key="2">
    <source>
        <dbReference type="Proteomes" id="UP001227268"/>
    </source>
</evidence>
<organism evidence="1 2">
    <name type="scientific">Naganishia friedmannii</name>
    <dbReference type="NCBI Taxonomy" id="89922"/>
    <lineage>
        <taxon>Eukaryota</taxon>
        <taxon>Fungi</taxon>
        <taxon>Dikarya</taxon>
        <taxon>Basidiomycota</taxon>
        <taxon>Agaricomycotina</taxon>
        <taxon>Tremellomycetes</taxon>
        <taxon>Filobasidiales</taxon>
        <taxon>Filobasidiaceae</taxon>
        <taxon>Naganishia</taxon>
    </lineage>
</organism>
<protein>
    <submittedName>
        <fullName evidence="1">Uncharacterized protein</fullName>
    </submittedName>
</protein>
<dbReference type="EMBL" id="JASBWT010000005">
    <property type="protein sequence ID" value="KAJ9104418.1"/>
    <property type="molecule type" value="Genomic_DNA"/>
</dbReference>
<accession>A0ACC2VZ73</accession>
<dbReference type="Proteomes" id="UP001227268">
    <property type="component" value="Unassembled WGS sequence"/>
</dbReference>
<evidence type="ECO:0000313" key="1">
    <source>
        <dbReference type="EMBL" id="KAJ9104418.1"/>
    </source>
</evidence>
<sequence>MEGSPELPLNFHNDRAQVMPSEPDTQVVLALQQTDTSRRLASEIEHVQPARLPPTAGAGASPNSDPASVTTPSEPEPSLGGDVPPVEAGVGRESLLEGLRRLIKEEPTLLHQLGVPMITQTVRVKEEKDGPDIKLKLEDLDALAPPRQKVNLGEINLTDIIDSDDEVEDFPQPAHTVGPSSKGKAKAFGGLPTPKEVVPSVGKRKDPREDAISPSSESTPKNDDDGEQVQALGGEGDGAIFTATTADRVKNGRRKTAARADDESAGVGRDKAHRKHLNNGEPVLKVISKLIVVQIEREPLGKAIDLDVGIIKSWLANMGGVVIP</sequence>
<name>A0ACC2VZ73_9TREE</name>
<gene>
    <name evidence="1" type="ORF">QFC21_001913</name>
</gene>
<keyword evidence="2" id="KW-1185">Reference proteome</keyword>
<reference evidence="1" key="1">
    <citation type="submission" date="2023-04" db="EMBL/GenBank/DDBJ databases">
        <title>Draft Genome sequencing of Naganishia species isolated from polar environments using Oxford Nanopore Technology.</title>
        <authorList>
            <person name="Leo P."/>
            <person name="Venkateswaran K."/>
        </authorList>
    </citation>
    <scope>NUCLEOTIDE SEQUENCE</scope>
    <source>
        <strain evidence="1">MNA-CCFEE 5423</strain>
    </source>
</reference>